<proteinExistence type="predicted"/>
<keyword evidence="2" id="KW-1185">Reference proteome</keyword>
<reference evidence="1" key="1">
    <citation type="journal article" date="2010" name="Science">
        <title>Plasticity of animal genome architecture unmasked by rapid evolution of a pelagic tunicate.</title>
        <authorList>
            <person name="Denoeud F."/>
            <person name="Henriet S."/>
            <person name="Mungpakdee S."/>
            <person name="Aury J.M."/>
            <person name="Da Silva C."/>
            <person name="Brinkmann H."/>
            <person name="Mikhaleva J."/>
            <person name="Olsen L.C."/>
            <person name="Jubin C."/>
            <person name="Canestro C."/>
            <person name="Bouquet J.M."/>
            <person name="Danks G."/>
            <person name="Poulain J."/>
            <person name="Campsteijn C."/>
            <person name="Adamski M."/>
            <person name="Cross I."/>
            <person name="Yadetie F."/>
            <person name="Muffato M."/>
            <person name="Louis A."/>
            <person name="Butcher S."/>
            <person name="Tsagkogeorga G."/>
            <person name="Konrad A."/>
            <person name="Singh S."/>
            <person name="Jensen M.F."/>
            <person name="Cong E.H."/>
            <person name="Eikeseth-Otteraa H."/>
            <person name="Noel B."/>
            <person name="Anthouard V."/>
            <person name="Porcel B.M."/>
            <person name="Kachouri-Lafond R."/>
            <person name="Nishino A."/>
            <person name="Ugolini M."/>
            <person name="Chourrout P."/>
            <person name="Nishida H."/>
            <person name="Aasland R."/>
            <person name="Huzurbazar S."/>
            <person name="Westhof E."/>
            <person name="Delsuc F."/>
            <person name="Lehrach H."/>
            <person name="Reinhardt R."/>
            <person name="Weissenbach J."/>
            <person name="Roy S.W."/>
            <person name="Artiguenave F."/>
            <person name="Postlethwait J.H."/>
            <person name="Manak J.R."/>
            <person name="Thompson E.M."/>
            <person name="Jaillon O."/>
            <person name="Du Pasquier L."/>
            <person name="Boudinot P."/>
            <person name="Liberles D.A."/>
            <person name="Volff J.N."/>
            <person name="Philippe H."/>
            <person name="Lenhard B."/>
            <person name="Roest Crollius H."/>
            <person name="Wincker P."/>
            <person name="Chourrout D."/>
        </authorList>
    </citation>
    <scope>NUCLEOTIDE SEQUENCE [LARGE SCALE GENOMIC DNA]</scope>
</reference>
<accession>E4Y1I5</accession>
<gene>
    <name evidence="1" type="ORF">GSOID_T00014041001</name>
</gene>
<name>E4Y1I5_OIKDI</name>
<organism evidence="1">
    <name type="scientific">Oikopleura dioica</name>
    <name type="common">Tunicate</name>
    <dbReference type="NCBI Taxonomy" id="34765"/>
    <lineage>
        <taxon>Eukaryota</taxon>
        <taxon>Metazoa</taxon>
        <taxon>Chordata</taxon>
        <taxon>Tunicata</taxon>
        <taxon>Appendicularia</taxon>
        <taxon>Copelata</taxon>
        <taxon>Oikopleuridae</taxon>
        <taxon>Oikopleura</taxon>
    </lineage>
</organism>
<dbReference type="Proteomes" id="UP000001307">
    <property type="component" value="Unassembled WGS sequence"/>
</dbReference>
<dbReference type="AlphaFoldDB" id="E4Y1I5"/>
<dbReference type="OrthoDB" id="10490261at2759"/>
<dbReference type="InParanoid" id="E4Y1I5"/>
<sequence length="369" mass="41704">MKLLCSVLLGTVFGQYEDYGAYGYSQYSAYEYDQYGNKKNKNKNQYVAPSYAQAYDNGYGKQYGEETVDLGRFNGLHCWSCDSRISADIDVGTDDDNIDDNNAFHDCIANGYDQACRGEERVCLTETRARYDRVYAIHASCKSPDACVAMWRRNERFTLPFMLFGKHTGTSTPQPMDDECRIHTGDADSQKFETHRSQWESVCRHCCVAAISPHCNLGVDTPLAFGCTADGQSVAGTCGAASETRSKQNLAAAEYTYAKLAAFMKMELNSLAADGTSLDTKKYPMPEQLGRIRPALPRDSRSFRQTSIREINENLQFLLFTRTQATTPETPVEHHPPSQHHTLLLFHYLYYLHKNNKPFYHLTADFGFL</sequence>
<dbReference type="EMBL" id="FN653637">
    <property type="protein sequence ID" value="CBY15729.1"/>
    <property type="molecule type" value="Genomic_DNA"/>
</dbReference>
<protein>
    <submittedName>
        <fullName evidence="1">Uncharacterized protein</fullName>
    </submittedName>
</protein>
<evidence type="ECO:0000313" key="2">
    <source>
        <dbReference type="Proteomes" id="UP000001307"/>
    </source>
</evidence>
<evidence type="ECO:0000313" key="1">
    <source>
        <dbReference type="EMBL" id="CBY15729.1"/>
    </source>
</evidence>